<keyword evidence="3" id="KW-1185">Reference proteome</keyword>
<evidence type="ECO:0000313" key="2">
    <source>
        <dbReference type="EMBL" id="KAE8326008.1"/>
    </source>
</evidence>
<protein>
    <submittedName>
        <fullName evidence="2">Uncharacterized protein</fullName>
    </submittedName>
</protein>
<sequence>MTSSPIHSALKTSSPIIIITPTKNTPISCQTGSTLRNLSKPPTQPCRPHPMPISSGDYHFLNQLAPRSPLKEEYKNRN</sequence>
<evidence type="ECO:0000313" key="3">
    <source>
        <dbReference type="Proteomes" id="UP000325945"/>
    </source>
</evidence>
<accession>A0A5N6WZJ5</accession>
<proteinExistence type="predicted"/>
<dbReference type="Proteomes" id="UP000325945">
    <property type="component" value="Unassembled WGS sequence"/>
</dbReference>
<dbReference type="AlphaFoldDB" id="A0A5N6WZJ5"/>
<reference evidence="3" key="1">
    <citation type="submission" date="2019-04" db="EMBL/GenBank/DDBJ databases">
        <title>Friends and foes A comparative genomics studyof 23 Aspergillus species from section Flavi.</title>
        <authorList>
            <consortium name="DOE Joint Genome Institute"/>
            <person name="Kjaerbolling I."/>
            <person name="Vesth T."/>
            <person name="Frisvad J.C."/>
            <person name="Nybo J.L."/>
            <person name="Theobald S."/>
            <person name="Kildgaard S."/>
            <person name="Isbrandt T."/>
            <person name="Kuo A."/>
            <person name="Sato A."/>
            <person name="Lyhne E.K."/>
            <person name="Kogle M.E."/>
            <person name="Wiebenga A."/>
            <person name="Kun R.S."/>
            <person name="Lubbers R.J."/>
            <person name="Makela M.R."/>
            <person name="Barry K."/>
            <person name="Chovatia M."/>
            <person name="Clum A."/>
            <person name="Daum C."/>
            <person name="Haridas S."/>
            <person name="He G."/>
            <person name="LaButti K."/>
            <person name="Lipzen A."/>
            <person name="Mondo S."/>
            <person name="Riley R."/>
            <person name="Salamov A."/>
            <person name="Simmons B.A."/>
            <person name="Magnuson J.K."/>
            <person name="Henrissat B."/>
            <person name="Mortensen U.H."/>
            <person name="Larsen T.O."/>
            <person name="Devries R.P."/>
            <person name="Grigoriev I.V."/>
            <person name="Machida M."/>
            <person name="Baker S.E."/>
            <person name="Andersen M.R."/>
        </authorList>
    </citation>
    <scope>NUCLEOTIDE SEQUENCE [LARGE SCALE GENOMIC DNA]</scope>
    <source>
        <strain evidence="3">CBS 130017</strain>
    </source>
</reference>
<name>A0A5N6WZJ5_9EURO</name>
<organism evidence="2 3">
    <name type="scientific">Aspergillus sergii</name>
    <dbReference type="NCBI Taxonomy" id="1034303"/>
    <lineage>
        <taxon>Eukaryota</taxon>
        <taxon>Fungi</taxon>
        <taxon>Dikarya</taxon>
        <taxon>Ascomycota</taxon>
        <taxon>Pezizomycotina</taxon>
        <taxon>Eurotiomycetes</taxon>
        <taxon>Eurotiomycetidae</taxon>
        <taxon>Eurotiales</taxon>
        <taxon>Aspergillaceae</taxon>
        <taxon>Aspergillus</taxon>
        <taxon>Aspergillus subgen. Circumdati</taxon>
    </lineage>
</organism>
<evidence type="ECO:0000256" key="1">
    <source>
        <dbReference type="SAM" id="MobiDB-lite"/>
    </source>
</evidence>
<feature type="compositionally biased region" description="Pro residues" evidence="1">
    <location>
        <begin position="42"/>
        <end position="51"/>
    </location>
</feature>
<dbReference type="EMBL" id="ML741803">
    <property type="protein sequence ID" value="KAE8326008.1"/>
    <property type="molecule type" value="Genomic_DNA"/>
</dbReference>
<feature type="region of interest" description="Disordered" evidence="1">
    <location>
        <begin position="36"/>
        <end position="57"/>
    </location>
</feature>
<gene>
    <name evidence="2" type="ORF">BDV39DRAFT_177775</name>
</gene>